<organism evidence="1 2">
    <name type="scientific">Magallana gigas</name>
    <name type="common">Pacific oyster</name>
    <name type="synonym">Crassostrea gigas</name>
    <dbReference type="NCBI Taxonomy" id="29159"/>
    <lineage>
        <taxon>Eukaryota</taxon>
        <taxon>Metazoa</taxon>
        <taxon>Spiralia</taxon>
        <taxon>Lophotrochozoa</taxon>
        <taxon>Mollusca</taxon>
        <taxon>Bivalvia</taxon>
        <taxon>Autobranchia</taxon>
        <taxon>Pteriomorphia</taxon>
        <taxon>Ostreida</taxon>
        <taxon>Ostreoidea</taxon>
        <taxon>Ostreidae</taxon>
        <taxon>Magallana</taxon>
    </lineage>
</organism>
<evidence type="ECO:0000313" key="1">
    <source>
        <dbReference type="EnsemblMetazoa" id="G34933.2:cds"/>
    </source>
</evidence>
<dbReference type="OrthoDB" id="9992297at2759"/>
<protein>
    <submittedName>
        <fullName evidence="1">Uncharacterized protein</fullName>
    </submittedName>
</protein>
<proteinExistence type="predicted"/>
<dbReference type="AlphaFoldDB" id="A0A8W8MR11"/>
<keyword evidence="2" id="KW-1185">Reference proteome</keyword>
<accession>A0A8W8MR11</accession>
<dbReference type="OMA" id="ILEHEVN"/>
<name>A0A8W8MR11_MAGGI</name>
<dbReference type="EnsemblMetazoa" id="G34933.2">
    <property type="protein sequence ID" value="G34933.2:cds"/>
    <property type="gene ID" value="G34933"/>
</dbReference>
<reference evidence="1" key="1">
    <citation type="submission" date="2022-08" db="UniProtKB">
        <authorList>
            <consortium name="EnsemblMetazoa"/>
        </authorList>
    </citation>
    <scope>IDENTIFICATION</scope>
    <source>
        <strain evidence="1">05x7-T-G4-1.051#20</strain>
    </source>
</reference>
<sequence length="125" mass="15389">MNTVDYCEFNTGITVQEMEEKYRINKPQFLTVLKDQILEHEVNKKRDFWVRSQESDVSIAIDRNTLEEERQSRIKKRVYLQQFRDANKELMEKKWETQKNQKCLEDRVDRERLKLEPINWTRTLH</sequence>
<evidence type="ECO:0000313" key="2">
    <source>
        <dbReference type="Proteomes" id="UP000005408"/>
    </source>
</evidence>
<dbReference type="Proteomes" id="UP000005408">
    <property type="component" value="Unassembled WGS sequence"/>
</dbReference>
<dbReference type="EnsemblMetazoa" id="G34933.1">
    <property type="protein sequence ID" value="G34933.1:cds"/>
    <property type="gene ID" value="G34933"/>
</dbReference>